<gene>
    <name evidence="1" type="ORF">MM415B00626_0053</name>
</gene>
<sequence>MHCKDCDFTENKWRVNPGYVKEHWTKKPLNKDQGYKLLPVGSNQEVPTNKRVKCVLGYKTNPQTKEATVNVLASGGEVCGKNRFKNEIRRQRTLDMRLGLLALRFVEMAKKDTARTHLTHEEKEELTT</sequence>
<dbReference type="AlphaFoldDB" id="A0A6M3J1D5"/>
<protein>
    <submittedName>
        <fullName evidence="1">Uncharacterized protein</fullName>
    </submittedName>
</protein>
<accession>A0A6M3J1D5</accession>
<organism evidence="1">
    <name type="scientific">viral metagenome</name>
    <dbReference type="NCBI Taxonomy" id="1070528"/>
    <lineage>
        <taxon>unclassified sequences</taxon>
        <taxon>metagenomes</taxon>
        <taxon>organismal metagenomes</taxon>
    </lineage>
</organism>
<proteinExistence type="predicted"/>
<name>A0A6M3J1D5_9ZZZZ</name>
<evidence type="ECO:0000313" key="1">
    <source>
        <dbReference type="EMBL" id="QJA63520.1"/>
    </source>
</evidence>
<reference evidence="1" key="1">
    <citation type="submission" date="2020-03" db="EMBL/GenBank/DDBJ databases">
        <title>The deep terrestrial virosphere.</title>
        <authorList>
            <person name="Holmfeldt K."/>
            <person name="Nilsson E."/>
            <person name="Simone D."/>
            <person name="Lopez-Fernandez M."/>
            <person name="Wu X."/>
            <person name="de Brujin I."/>
            <person name="Lundin D."/>
            <person name="Andersson A."/>
            <person name="Bertilsson S."/>
            <person name="Dopson M."/>
        </authorList>
    </citation>
    <scope>NUCLEOTIDE SEQUENCE</scope>
    <source>
        <strain evidence="1">MM415B00626</strain>
    </source>
</reference>
<dbReference type="EMBL" id="MT141498">
    <property type="protein sequence ID" value="QJA63520.1"/>
    <property type="molecule type" value="Genomic_DNA"/>
</dbReference>